<comment type="caution">
    <text evidence="1">The sequence shown here is derived from an EMBL/GenBank/DDBJ whole genome shotgun (WGS) entry which is preliminary data.</text>
</comment>
<organism evidence="1 2">
    <name type="scientific">Yersinia bercovieri ATCC 43970</name>
    <dbReference type="NCBI Taxonomy" id="349968"/>
    <lineage>
        <taxon>Bacteria</taxon>
        <taxon>Pseudomonadati</taxon>
        <taxon>Pseudomonadota</taxon>
        <taxon>Gammaproteobacteria</taxon>
        <taxon>Enterobacterales</taxon>
        <taxon>Yersiniaceae</taxon>
        <taxon>Yersinia</taxon>
    </lineage>
</organism>
<sequence length="41" mass="4548">MIGLESPKYTSSIYLAPLTNLFAKYLPLSLYKVNAVNTLTV</sequence>
<accession>A0ABM9Y433</accession>
<dbReference type="Proteomes" id="UP000010319">
    <property type="component" value="Unassembled WGS sequence"/>
</dbReference>
<name>A0ABM9Y433_YERBE</name>
<evidence type="ECO:0000313" key="1">
    <source>
        <dbReference type="EMBL" id="EEQ08470.1"/>
    </source>
</evidence>
<evidence type="ECO:0000313" key="2">
    <source>
        <dbReference type="Proteomes" id="UP000010319"/>
    </source>
</evidence>
<reference evidence="1" key="1">
    <citation type="submission" date="2008-12" db="EMBL/GenBank/DDBJ databases">
        <title>Annotation of the Yersinia bercovieri ATCC 43970 genome.</title>
        <authorList>
            <person name="Read T.D."/>
            <person name="Akmal A."/>
            <person name="Bishop-Lilly K."/>
            <person name="Chen P.E."/>
            <person name="Cook C."/>
            <person name="Kiley M.P."/>
            <person name="Lentz S."/>
            <person name="Mateczun A."/>
            <person name="Nagarajan N."/>
            <person name="Nolan N."/>
            <person name="Osborne B.I."/>
            <person name="Pop M."/>
            <person name="Sozhamannan S."/>
            <person name="Stewart A.C."/>
            <person name="Sulakvelidze A."/>
            <person name="Thomason B."/>
            <person name="Willner K."/>
            <person name="Zwick M.E."/>
        </authorList>
    </citation>
    <scope>NUCLEOTIDE SEQUENCE [LARGE SCALE GENOMIC DNA]</scope>
    <source>
        <strain evidence="1">ATCC 43970</strain>
    </source>
</reference>
<proteinExistence type="predicted"/>
<keyword evidence="2" id="KW-1185">Reference proteome</keyword>
<protein>
    <submittedName>
        <fullName evidence="1">Uncharacterized protein</fullName>
    </submittedName>
</protein>
<dbReference type="EMBL" id="AALC02000001">
    <property type="protein sequence ID" value="EEQ08470.1"/>
    <property type="molecule type" value="Genomic_DNA"/>
</dbReference>
<gene>
    <name evidence="1" type="ORF">yberc0001_22120</name>
</gene>